<keyword evidence="1" id="KW-0472">Membrane</keyword>
<dbReference type="EMBL" id="KK198757">
    <property type="protein sequence ID" value="KCW72345.1"/>
    <property type="molecule type" value="Genomic_DNA"/>
</dbReference>
<evidence type="ECO:0000313" key="3">
    <source>
        <dbReference type="EMBL" id="KCW72345.1"/>
    </source>
</evidence>
<gene>
    <name evidence="3" type="ORF">EUGRSUZ_E00803</name>
</gene>
<feature type="domain" description="Late embryogenesis abundant protein LEA-2 subgroup" evidence="2">
    <location>
        <begin position="130"/>
        <end position="223"/>
    </location>
</feature>
<keyword evidence="1" id="KW-0812">Transmembrane</keyword>
<dbReference type="InterPro" id="IPR055301">
    <property type="entry name" value="Lea14-like_2"/>
</dbReference>
<evidence type="ECO:0000259" key="2">
    <source>
        <dbReference type="Pfam" id="PF03168"/>
    </source>
</evidence>
<dbReference type="STRING" id="71139.A0A059C355"/>
<protein>
    <recommendedName>
        <fullName evidence="2">Late embryogenesis abundant protein LEA-2 subgroup domain-containing protein</fullName>
    </recommendedName>
</protein>
<accession>A0A059C355</accession>
<evidence type="ECO:0000256" key="1">
    <source>
        <dbReference type="SAM" id="Phobius"/>
    </source>
</evidence>
<organism evidence="3">
    <name type="scientific">Eucalyptus grandis</name>
    <name type="common">Flooded gum</name>
    <dbReference type="NCBI Taxonomy" id="71139"/>
    <lineage>
        <taxon>Eukaryota</taxon>
        <taxon>Viridiplantae</taxon>
        <taxon>Streptophyta</taxon>
        <taxon>Embryophyta</taxon>
        <taxon>Tracheophyta</taxon>
        <taxon>Spermatophyta</taxon>
        <taxon>Magnoliopsida</taxon>
        <taxon>eudicotyledons</taxon>
        <taxon>Gunneridae</taxon>
        <taxon>Pentapetalae</taxon>
        <taxon>rosids</taxon>
        <taxon>malvids</taxon>
        <taxon>Myrtales</taxon>
        <taxon>Myrtaceae</taxon>
        <taxon>Myrtoideae</taxon>
        <taxon>Eucalypteae</taxon>
        <taxon>Eucalyptus</taxon>
    </lineage>
</organism>
<dbReference type="AlphaFoldDB" id="A0A059C355"/>
<dbReference type="InterPro" id="IPR004864">
    <property type="entry name" value="LEA_2"/>
</dbReference>
<name>A0A059C355_EUCGR</name>
<dbReference type="OMA" id="CTIAIDT"/>
<dbReference type="Gramene" id="KCW72345">
    <property type="protein sequence ID" value="KCW72345"/>
    <property type="gene ID" value="EUGRSUZ_E00803"/>
</dbReference>
<proteinExistence type="predicted"/>
<sequence>MEESKPSCLGLRLSFSKSPNSLRKHPIEITRQGRRQKTSLLLEERRNPVMSKDNESLHYMNEEAKRKKRMKWTIGIIAFVIFQVLVAVFFVLVIMKFKSPKFRVGEFNVQTLNVGNQASPSFNMSFVAPIRVKNTNWGPFKYDASTVSFTYGGVQVGQATIPKSKANFKSTKKIDVSVTLNSDALPTSSNLGSELSSGIITLNSQGELKGKVTVMFMFKKTKISQMNCTIAIDTTTNAIHSLSCK</sequence>
<feature type="transmembrane region" description="Helical" evidence="1">
    <location>
        <begin position="72"/>
        <end position="95"/>
    </location>
</feature>
<dbReference type="eggNOG" id="ENOG502SN9T">
    <property type="taxonomic scope" value="Eukaryota"/>
</dbReference>
<keyword evidence="1" id="KW-1133">Transmembrane helix</keyword>
<dbReference type="Pfam" id="PF03168">
    <property type="entry name" value="LEA_2"/>
    <property type="match status" value="1"/>
</dbReference>
<reference evidence="3" key="1">
    <citation type="submission" date="2013-07" db="EMBL/GenBank/DDBJ databases">
        <title>The genome of Eucalyptus grandis.</title>
        <authorList>
            <person name="Schmutz J."/>
            <person name="Hayes R."/>
            <person name="Myburg A."/>
            <person name="Tuskan G."/>
            <person name="Grattapaglia D."/>
            <person name="Rokhsar D.S."/>
        </authorList>
    </citation>
    <scope>NUCLEOTIDE SEQUENCE</scope>
    <source>
        <tissue evidence="3">Leaf extractions</tissue>
    </source>
</reference>
<dbReference type="PANTHER" id="PTHR31852">
    <property type="entry name" value="LATE EMBRYOGENESIS ABUNDANT (LEA) HYDROXYPROLINE-RICH GLYCOPROTEIN FAMILY"/>
    <property type="match status" value="1"/>
</dbReference>
<dbReference type="Gene3D" id="2.60.40.1820">
    <property type="match status" value="1"/>
</dbReference>
<dbReference type="SUPFAM" id="SSF117070">
    <property type="entry name" value="LEA14-like"/>
    <property type="match status" value="1"/>
</dbReference>
<dbReference type="InParanoid" id="A0A059C355"/>